<accession>G0UUV7</accession>
<evidence type="ECO:0000313" key="1">
    <source>
        <dbReference type="EMBL" id="CCC93171.1"/>
    </source>
</evidence>
<gene>
    <name evidence="1" type="ORF">TCIL3000_9_5790</name>
</gene>
<name>G0UUV7_TRYCI</name>
<sequence>MTTITSYLSVRRSDDPVVSEQVGSGGDGCQARSLLEVLGKVLSRCFSIASGTGSGELETVSTEALRKLISAKGFWGAVLDEMSRALLDCDEYRLKGACMSCHGSLRTIPQESCVLKALQGELKRAAFSPTPPGEGTRGERWLKHIAFLLGHASLCGHSAKPVVRHPKTRLSEGDVDVLARDRAWRIVQGLRGHISSLDAATCASKMCFSKWLQDEQKRLARKRSSGLQ</sequence>
<reference evidence="1" key="1">
    <citation type="journal article" date="2012" name="Proc. Natl. Acad. Sci. U.S.A.">
        <title>Antigenic diversity is generated by distinct evolutionary mechanisms in African trypanosome species.</title>
        <authorList>
            <person name="Jackson A.P."/>
            <person name="Berry A."/>
            <person name="Aslett M."/>
            <person name="Allison H.C."/>
            <person name="Burton P."/>
            <person name="Vavrova-Anderson J."/>
            <person name="Brown R."/>
            <person name="Browne H."/>
            <person name="Corton N."/>
            <person name="Hauser H."/>
            <person name="Gamble J."/>
            <person name="Gilderthorp R."/>
            <person name="Marcello L."/>
            <person name="McQuillan J."/>
            <person name="Otto T.D."/>
            <person name="Quail M.A."/>
            <person name="Sanders M.J."/>
            <person name="van Tonder A."/>
            <person name="Ginger M.L."/>
            <person name="Field M.C."/>
            <person name="Barry J.D."/>
            <person name="Hertz-Fowler C."/>
            <person name="Berriman M."/>
        </authorList>
    </citation>
    <scope>NUCLEOTIDE SEQUENCE</scope>
    <source>
        <strain evidence="1">IL3000</strain>
    </source>
</reference>
<dbReference type="VEuPathDB" id="TriTrypDB:TcIL3000_9_5790"/>
<dbReference type="EMBL" id="HE575322">
    <property type="protein sequence ID" value="CCC93171.1"/>
    <property type="molecule type" value="Genomic_DNA"/>
</dbReference>
<proteinExistence type="predicted"/>
<dbReference type="AlphaFoldDB" id="G0UUV7"/>
<organism evidence="1">
    <name type="scientific">Trypanosoma congolense (strain IL3000)</name>
    <dbReference type="NCBI Taxonomy" id="1068625"/>
    <lineage>
        <taxon>Eukaryota</taxon>
        <taxon>Discoba</taxon>
        <taxon>Euglenozoa</taxon>
        <taxon>Kinetoplastea</taxon>
        <taxon>Metakinetoplastina</taxon>
        <taxon>Trypanosomatida</taxon>
        <taxon>Trypanosomatidae</taxon>
        <taxon>Trypanosoma</taxon>
        <taxon>Nannomonas</taxon>
    </lineage>
</organism>
<protein>
    <submittedName>
        <fullName evidence="1">Uncharacterized protein TCIL3000_9_5790</fullName>
    </submittedName>
</protein>